<sequence length="64" mass="6534">MSVASGERGRCRSTAAPPGCPPCVSWRYDPGRGGGVTGSGEESEKTSPGSPGRDQIVAVSITKR</sequence>
<evidence type="ECO:0000313" key="2">
    <source>
        <dbReference type="EMBL" id="EOY49928.1"/>
    </source>
</evidence>
<organism evidence="2 3">
    <name type="scientific">Streptomyces lividans 1326</name>
    <dbReference type="NCBI Taxonomy" id="1200984"/>
    <lineage>
        <taxon>Bacteria</taxon>
        <taxon>Bacillati</taxon>
        <taxon>Actinomycetota</taxon>
        <taxon>Actinomycetes</taxon>
        <taxon>Kitasatosporales</taxon>
        <taxon>Streptomycetaceae</taxon>
        <taxon>Streptomyces</taxon>
    </lineage>
</organism>
<gene>
    <name evidence="2" type="ORF">SLI_5220</name>
</gene>
<evidence type="ECO:0000313" key="3">
    <source>
        <dbReference type="Proteomes" id="UP000014062"/>
    </source>
</evidence>
<reference evidence="3" key="1">
    <citation type="journal article" date="2013" name="Genome Biol. Evol.">
        <title>The genome sequence of Streptomyces lividans 66 reveals a novel tRNA-dependent peptide biosynthetic system within a metal-related genomic island.</title>
        <authorList>
            <person name="Cruz-Morales P."/>
            <person name="Vijgenboom E."/>
            <person name="Iruegas-Bocardo F."/>
            <person name="Girard G."/>
            <person name="Yanez-Guerra L.A."/>
            <person name="Ramos-Aboites H.E."/>
            <person name="Pernodet J.L."/>
            <person name="Anne J."/>
            <person name="van Wezel G.P."/>
            <person name="Barona-Gomez F."/>
        </authorList>
    </citation>
    <scope>NUCLEOTIDE SEQUENCE [LARGE SCALE GENOMIC DNA]</scope>
    <source>
        <strain evidence="3">1326</strain>
    </source>
</reference>
<feature type="region of interest" description="Disordered" evidence="1">
    <location>
        <begin position="1"/>
        <end position="64"/>
    </location>
</feature>
<proteinExistence type="predicted"/>
<dbReference type="EMBL" id="CM001889">
    <property type="protein sequence ID" value="EOY49928.1"/>
    <property type="molecule type" value="Genomic_DNA"/>
</dbReference>
<accession>A0A7U9DZF0</accession>
<evidence type="ECO:0000256" key="1">
    <source>
        <dbReference type="SAM" id="MobiDB-lite"/>
    </source>
</evidence>
<dbReference type="Proteomes" id="UP000014062">
    <property type="component" value="Chromosome"/>
</dbReference>
<name>A0A7U9DZF0_STRLI</name>
<dbReference type="AlphaFoldDB" id="A0A7U9DZF0"/>
<protein>
    <submittedName>
        <fullName evidence="2">Uncharacterized protein</fullName>
    </submittedName>
</protein>